<evidence type="ECO:0000256" key="1">
    <source>
        <dbReference type="SAM" id="Phobius"/>
    </source>
</evidence>
<protein>
    <submittedName>
        <fullName evidence="2">Uncharacterized protein</fullName>
    </submittedName>
</protein>
<dbReference type="Proteomes" id="UP000623269">
    <property type="component" value="Unassembled WGS sequence"/>
</dbReference>
<organism evidence="2 3">
    <name type="scientific">Mobilitalea sibirica</name>
    <dbReference type="NCBI Taxonomy" id="1462919"/>
    <lineage>
        <taxon>Bacteria</taxon>
        <taxon>Bacillati</taxon>
        <taxon>Bacillota</taxon>
        <taxon>Clostridia</taxon>
        <taxon>Lachnospirales</taxon>
        <taxon>Lachnospiraceae</taxon>
        <taxon>Mobilitalea</taxon>
    </lineage>
</organism>
<proteinExistence type="predicted"/>
<dbReference type="RefSeq" id="WP_197659907.1">
    <property type="nucleotide sequence ID" value="NZ_JAEAGR010000002.1"/>
</dbReference>
<comment type="caution">
    <text evidence="2">The sequence shown here is derived from an EMBL/GenBank/DDBJ whole genome shotgun (WGS) entry which is preliminary data.</text>
</comment>
<keyword evidence="3" id="KW-1185">Reference proteome</keyword>
<evidence type="ECO:0000313" key="3">
    <source>
        <dbReference type="Proteomes" id="UP000623269"/>
    </source>
</evidence>
<gene>
    <name evidence="2" type="ORF">I5677_02045</name>
</gene>
<name>A0A8J7H0L2_9FIRM</name>
<keyword evidence="1" id="KW-0812">Transmembrane</keyword>
<accession>A0A8J7H0L2</accession>
<reference evidence="2" key="1">
    <citation type="submission" date="2020-12" db="EMBL/GenBank/DDBJ databases">
        <title>M. sibirica DSM 26468T genome.</title>
        <authorList>
            <person name="Thieme N."/>
            <person name="Rettenmaier R."/>
            <person name="Zverlov V."/>
            <person name="Liebl W."/>
        </authorList>
    </citation>
    <scope>NUCLEOTIDE SEQUENCE</scope>
    <source>
        <strain evidence="2">DSM 26468</strain>
    </source>
</reference>
<keyword evidence="1" id="KW-0472">Membrane</keyword>
<feature type="transmembrane region" description="Helical" evidence="1">
    <location>
        <begin position="29"/>
        <end position="50"/>
    </location>
</feature>
<dbReference type="EMBL" id="JAEAGR010000002">
    <property type="protein sequence ID" value="MBH1939673.1"/>
    <property type="molecule type" value="Genomic_DNA"/>
</dbReference>
<evidence type="ECO:0000313" key="2">
    <source>
        <dbReference type="EMBL" id="MBH1939673.1"/>
    </source>
</evidence>
<keyword evidence="1" id="KW-1133">Transmembrane helix</keyword>
<feature type="transmembrane region" description="Helical" evidence="1">
    <location>
        <begin position="5"/>
        <end position="23"/>
    </location>
</feature>
<sequence length="99" mass="11022">MIILLYITGAIAFVISIIIGFITGSFWGFVLSVTGGVASAILFFALAFILEKQENVLSILEKQEEADRKIINQEKMVCTKCNYKYAMDYTSCPHCGNKD</sequence>
<dbReference type="AlphaFoldDB" id="A0A8J7H0L2"/>